<dbReference type="Proteomes" id="UP000663852">
    <property type="component" value="Unassembled WGS sequence"/>
</dbReference>
<sequence>MSVTCDTCNRKQFKLLLYLNANTAYVLVVLTYQQYATGAFLFIVNDPKKVEFKTINKSSIIYSVYSSTLNASSQTYTRCFLVPTVYYETFK</sequence>
<proteinExistence type="predicted"/>
<keyword evidence="1" id="KW-1133">Transmembrane helix</keyword>
<keyword evidence="1" id="KW-0812">Transmembrane</keyword>
<keyword evidence="1" id="KW-0472">Membrane</keyword>
<organism evidence="2 3">
    <name type="scientific">Adineta ricciae</name>
    <name type="common">Rotifer</name>
    <dbReference type="NCBI Taxonomy" id="249248"/>
    <lineage>
        <taxon>Eukaryota</taxon>
        <taxon>Metazoa</taxon>
        <taxon>Spiralia</taxon>
        <taxon>Gnathifera</taxon>
        <taxon>Rotifera</taxon>
        <taxon>Eurotatoria</taxon>
        <taxon>Bdelloidea</taxon>
        <taxon>Adinetida</taxon>
        <taxon>Adinetidae</taxon>
        <taxon>Adineta</taxon>
    </lineage>
</organism>
<gene>
    <name evidence="2" type="ORF">EDS130_LOCUS36415</name>
</gene>
<dbReference type="AlphaFoldDB" id="A0A815L9V4"/>
<accession>A0A815L9V4</accession>
<protein>
    <submittedName>
        <fullName evidence="2">Uncharacterized protein</fullName>
    </submittedName>
</protein>
<dbReference type="EMBL" id="CAJNOJ010000338">
    <property type="protein sequence ID" value="CAF1406757.1"/>
    <property type="molecule type" value="Genomic_DNA"/>
</dbReference>
<comment type="caution">
    <text evidence="2">The sequence shown here is derived from an EMBL/GenBank/DDBJ whole genome shotgun (WGS) entry which is preliminary data.</text>
</comment>
<reference evidence="2" key="1">
    <citation type="submission" date="2021-02" db="EMBL/GenBank/DDBJ databases">
        <authorList>
            <person name="Nowell W R."/>
        </authorList>
    </citation>
    <scope>NUCLEOTIDE SEQUENCE</scope>
</reference>
<name>A0A815L9V4_ADIRI</name>
<evidence type="ECO:0000313" key="3">
    <source>
        <dbReference type="Proteomes" id="UP000663852"/>
    </source>
</evidence>
<feature type="transmembrane region" description="Helical" evidence="1">
    <location>
        <begin position="24"/>
        <end position="44"/>
    </location>
</feature>
<evidence type="ECO:0000313" key="2">
    <source>
        <dbReference type="EMBL" id="CAF1406757.1"/>
    </source>
</evidence>
<evidence type="ECO:0000256" key="1">
    <source>
        <dbReference type="SAM" id="Phobius"/>
    </source>
</evidence>